<comment type="caution">
    <text evidence="1">The sequence shown here is derived from an EMBL/GenBank/DDBJ whole genome shotgun (WGS) entry which is preliminary data.</text>
</comment>
<dbReference type="SUPFAM" id="SSF53448">
    <property type="entry name" value="Nucleotide-diphospho-sugar transferases"/>
    <property type="match status" value="1"/>
</dbReference>
<proteinExistence type="predicted"/>
<evidence type="ECO:0000313" key="2">
    <source>
        <dbReference type="Proteomes" id="UP000225740"/>
    </source>
</evidence>
<sequence length="535" mass="61684">MKLTPIAVLGPYRGGTSAVTDAFRKLGCYAGESFFEARTGYTTHESEYLRRCCLQCFDENEGKWQYLGTFEQRVQVLRRWIIWAARRARAGGYSAIVAKHPSMCMLVHEISAAWNLPMLKPLLFVRVIRREKDVIRSWENALAGDGTRWWPRNDRDQVVRNVIATRDQALKSYFSVDVEFDELRLQPEKCSTDLMFQCGLSQAVQEEKKDVTGVLQAERSRLKRDVDSFRIVRKKVVPPDPATPLVAMVVFNEMLRLPDTLRHYRSLGVERFAIIDNSSTDGTLDYLKYQPDVDIYSTDNRYRQSVGGSGWISALIHRHYGVNRWVLWSDADEQFVFDGFESRSLPELCQLLVSRNRQCVPALMVEMYSKDPVHEMELADEQRLLDCCNWFDGIGYQRSQVHISGEETGVKWSGGPGERVFGVNKGWQAKVPLIFWNAETWYWNPHVAYPFFLNTSLPTGALLHFKYLADFSGLVDREVKRNEHAYEALKYRQYHAYLSQTGEASLWCGMSVEYESSRSLIDSGLMTSVRWEGRA</sequence>
<dbReference type="InterPro" id="IPR029044">
    <property type="entry name" value="Nucleotide-diphossugar_trans"/>
</dbReference>
<evidence type="ECO:0008006" key="3">
    <source>
        <dbReference type="Google" id="ProtNLM"/>
    </source>
</evidence>
<dbReference type="Pfam" id="PF13704">
    <property type="entry name" value="Glyco_tranf_2_4"/>
    <property type="match status" value="1"/>
</dbReference>
<gene>
    <name evidence="1" type="ORF">CEE69_22115</name>
</gene>
<evidence type="ECO:0000313" key="1">
    <source>
        <dbReference type="EMBL" id="PHQ33159.1"/>
    </source>
</evidence>
<protein>
    <recommendedName>
        <fullName evidence="3">Glycosyl transferase family 2</fullName>
    </recommendedName>
</protein>
<name>A0A2G1W3B6_9BACT</name>
<dbReference type="InterPro" id="IPR027417">
    <property type="entry name" value="P-loop_NTPase"/>
</dbReference>
<dbReference type="AlphaFoldDB" id="A0A2G1W3B6"/>
<accession>A0A2G1W3B6</accession>
<dbReference type="Proteomes" id="UP000225740">
    <property type="component" value="Unassembled WGS sequence"/>
</dbReference>
<keyword evidence="2" id="KW-1185">Reference proteome</keyword>
<organism evidence="1 2">
    <name type="scientific">Rhodopirellula bahusiensis</name>
    <dbReference type="NCBI Taxonomy" id="2014065"/>
    <lineage>
        <taxon>Bacteria</taxon>
        <taxon>Pseudomonadati</taxon>
        <taxon>Planctomycetota</taxon>
        <taxon>Planctomycetia</taxon>
        <taxon>Pirellulales</taxon>
        <taxon>Pirellulaceae</taxon>
        <taxon>Rhodopirellula</taxon>
    </lineage>
</organism>
<reference evidence="1 2" key="1">
    <citation type="submission" date="2017-06" db="EMBL/GenBank/DDBJ databases">
        <title>Description of Rhodopirellula bahusiensis sp. nov.</title>
        <authorList>
            <person name="Kizina J."/>
            <person name="Harder J."/>
        </authorList>
    </citation>
    <scope>NUCLEOTIDE SEQUENCE [LARGE SCALE GENOMIC DNA]</scope>
    <source>
        <strain evidence="1 2">SWK21</strain>
    </source>
</reference>
<dbReference type="Gene3D" id="3.40.50.300">
    <property type="entry name" value="P-loop containing nucleotide triphosphate hydrolases"/>
    <property type="match status" value="1"/>
</dbReference>
<dbReference type="EMBL" id="NIZW01000019">
    <property type="protein sequence ID" value="PHQ33159.1"/>
    <property type="molecule type" value="Genomic_DNA"/>
</dbReference>
<dbReference type="SUPFAM" id="SSF52540">
    <property type="entry name" value="P-loop containing nucleoside triphosphate hydrolases"/>
    <property type="match status" value="1"/>
</dbReference>